<dbReference type="AlphaFoldDB" id="A0A1N7SN17"/>
<organism evidence="2 3">
    <name type="scientific">Paraburkholderia piptadeniae</name>
    <dbReference type="NCBI Taxonomy" id="1701573"/>
    <lineage>
        <taxon>Bacteria</taxon>
        <taxon>Pseudomonadati</taxon>
        <taxon>Pseudomonadota</taxon>
        <taxon>Betaproteobacteria</taxon>
        <taxon>Burkholderiales</taxon>
        <taxon>Burkholderiaceae</taxon>
        <taxon>Paraburkholderia</taxon>
    </lineage>
</organism>
<keyword evidence="3" id="KW-1185">Reference proteome</keyword>
<name>A0A1N7SN17_9BURK</name>
<dbReference type="RefSeq" id="WP_087738129.1">
    <property type="nucleotide sequence ID" value="NZ_CYGY02000065.1"/>
</dbReference>
<protein>
    <submittedName>
        <fullName evidence="2">Uncharacterized protein</fullName>
    </submittedName>
</protein>
<dbReference type="EMBL" id="CYGY02000065">
    <property type="protein sequence ID" value="SIT48789.1"/>
    <property type="molecule type" value="Genomic_DNA"/>
</dbReference>
<gene>
    <name evidence="2" type="ORF">BN2476_650053</name>
</gene>
<evidence type="ECO:0000256" key="1">
    <source>
        <dbReference type="SAM" id="Phobius"/>
    </source>
</evidence>
<keyword evidence="1" id="KW-0812">Transmembrane</keyword>
<evidence type="ECO:0000313" key="3">
    <source>
        <dbReference type="Proteomes" id="UP000195569"/>
    </source>
</evidence>
<keyword evidence="1" id="KW-0472">Membrane</keyword>
<keyword evidence="1" id="KW-1133">Transmembrane helix</keyword>
<accession>A0A1N7SN17</accession>
<sequence>MSNNQGVLSSVGIATRMNAWMDSMTGRVVTAIVGFLFIAQIAYGLHSDPRWHWHAGTGKLPHDIVQEFMDLAYTDGKGVEAYKTYFSEKAVDNAPNTIDHQDGEPIPHEVKKIIVQGMDVAVYQMIGATRGQSAQDVVDVYEISGSGWIIRHDRITQQKAAPVQAAN</sequence>
<reference evidence="2" key="1">
    <citation type="submission" date="2016-12" db="EMBL/GenBank/DDBJ databases">
        <authorList>
            <person name="Moulin L."/>
        </authorList>
    </citation>
    <scope>NUCLEOTIDE SEQUENCE [LARGE SCALE GENOMIC DNA]</scope>
    <source>
        <strain evidence="2">STM 7183</strain>
    </source>
</reference>
<comment type="caution">
    <text evidence="2">The sequence shown here is derived from an EMBL/GenBank/DDBJ whole genome shotgun (WGS) entry which is preliminary data.</text>
</comment>
<dbReference type="Proteomes" id="UP000195569">
    <property type="component" value="Unassembled WGS sequence"/>
</dbReference>
<proteinExistence type="predicted"/>
<dbReference type="OrthoDB" id="8639745at2"/>
<evidence type="ECO:0000313" key="2">
    <source>
        <dbReference type="EMBL" id="SIT48789.1"/>
    </source>
</evidence>
<feature type="transmembrane region" description="Helical" evidence="1">
    <location>
        <begin position="24"/>
        <end position="45"/>
    </location>
</feature>